<comment type="caution">
    <text evidence="1">The sequence shown here is derived from an EMBL/GenBank/DDBJ whole genome shotgun (WGS) entry which is preliminary data.</text>
</comment>
<gene>
    <name evidence="1" type="ORF">GGD56_000597</name>
</gene>
<accession>A0ABR6IFY0</accession>
<reference evidence="1 2" key="1">
    <citation type="submission" date="2020-08" db="EMBL/GenBank/DDBJ databases">
        <title>Genomic Encyclopedia of Type Strains, Phase IV (KMG-V): Genome sequencing to study the core and pangenomes of soil and plant-associated prokaryotes.</title>
        <authorList>
            <person name="Whitman W."/>
        </authorList>
    </citation>
    <scope>NUCLEOTIDE SEQUENCE [LARGE SCALE GENOMIC DNA]</scope>
    <source>
        <strain evidence="1 2">SEMIA 4087</strain>
    </source>
</reference>
<protein>
    <submittedName>
        <fullName evidence="1">Uncharacterized protein</fullName>
    </submittedName>
</protein>
<sequence length="29" mass="3347">MIRPLHVEIFIGFPTVFRFVENAATLLQS</sequence>
<evidence type="ECO:0000313" key="1">
    <source>
        <dbReference type="EMBL" id="MBB4226777.1"/>
    </source>
</evidence>
<name>A0ABR6IFY0_9HYPH</name>
<proteinExistence type="predicted"/>
<evidence type="ECO:0000313" key="2">
    <source>
        <dbReference type="Proteomes" id="UP000551353"/>
    </source>
</evidence>
<dbReference type="EMBL" id="JACIFX010000001">
    <property type="protein sequence ID" value="MBB4226777.1"/>
    <property type="molecule type" value="Genomic_DNA"/>
</dbReference>
<organism evidence="1 2">
    <name type="scientific">Rhizobium mongolense</name>
    <dbReference type="NCBI Taxonomy" id="57676"/>
    <lineage>
        <taxon>Bacteria</taxon>
        <taxon>Pseudomonadati</taxon>
        <taxon>Pseudomonadota</taxon>
        <taxon>Alphaproteobacteria</taxon>
        <taxon>Hyphomicrobiales</taxon>
        <taxon>Rhizobiaceae</taxon>
        <taxon>Rhizobium/Agrobacterium group</taxon>
        <taxon>Rhizobium</taxon>
    </lineage>
</organism>
<dbReference type="Proteomes" id="UP000551353">
    <property type="component" value="Unassembled WGS sequence"/>
</dbReference>
<keyword evidence="2" id="KW-1185">Reference proteome</keyword>